<dbReference type="Proteomes" id="UP000689195">
    <property type="component" value="Unassembled WGS sequence"/>
</dbReference>
<dbReference type="EMBL" id="CAJJDO010000094">
    <property type="protein sequence ID" value="CAD8189437.1"/>
    <property type="molecule type" value="Genomic_DNA"/>
</dbReference>
<dbReference type="AlphaFoldDB" id="A0A8S1WL61"/>
<evidence type="ECO:0000313" key="1">
    <source>
        <dbReference type="EMBL" id="CAD8189437.1"/>
    </source>
</evidence>
<name>A0A8S1WL61_9CILI</name>
<protein>
    <submittedName>
        <fullName evidence="1">Uncharacterized protein</fullName>
    </submittedName>
</protein>
<accession>A0A8S1WL61</accession>
<gene>
    <name evidence="1" type="ORF">PPENT_87.1.T0940025</name>
</gene>
<sequence>MRKNKYCIDCVILQFKMLKISSIFIDQNQYTKFYFQIEISQEYYCNQDLIDQKFLSKVLYSFEITQKQRLFEQFPTFFCFEKSKSHVVVIKSIKKLQYF</sequence>
<organism evidence="1 2">
    <name type="scientific">Paramecium pentaurelia</name>
    <dbReference type="NCBI Taxonomy" id="43138"/>
    <lineage>
        <taxon>Eukaryota</taxon>
        <taxon>Sar</taxon>
        <taxon>Alveolata</taxon>
        <taxon>Ciliophora</taxon>
        <taxon>Intramacronucleata</taxon>
        <taxon>Oligohymenophorea</taxon>
        <taxon>Peniculida</taxon>
        <taxon>Parameciidae</taxon>
        <taxon>Paramecium</taxon>
    </lineage>
</organism>
<comment type="caution">
    <text evidence="1">The sequence shown here is derived from an EMBL/GenBank/DDBJ whole genome shotgun (WGS) entry which is preliminary data.</text>
</comment>
<keyword evidence="2" id="KW-1185">Reference proteome</keyword>
<reference evidence="1" key="1">
    <citation type="submission" date="2021-01" db="EMBL/GenBank/DDBJ databases">
        <authorList>
            <consortium name="Genoscope - CEA"/>
            <person name="William W."/>
        </authorList>
    </citation>
    <scope>NUCLEOTIDE SEQUENCE</scope>
</reference>
<evidence type="ECO:0000313" key="2">
    <source>
        <dbReference type="Proteomes" id="UP000689195"/>
    </source>
</evidence>
<proteinExistence type="predicted"/>